<sequence>MKIKRILKPVFASLTGGMLLVANAFASQCAGPNINGWNTGVVNHFSGSFIEKNDRNWVENNSDGRHTYYETARDEWSVYLKRSDNYYDLQLDLHRCGVYFKRPSDANYELLYKIKSAH</sequence>
<comment type="caution">
    <text evidence="2">The sequence shown here is derived from an EMBL/GenBank/DDBJ whole genome shotgun (WGS) entry which is preliminary data.</text>
</comment>
<reference evidence="2 3" key="1">
    <citation type="submission" date="2020-07" db="EMBL/GenBank/DDBJ databases">
        <title>Endozoicomonas sp. nov., isolated from sediment.</title>
        <authorList>
            <person name="Gu T."/>
        </authorList>
    </citation>
    <scope>NUCLEOTIDE SEQUENCE [LARGE SCALE GENOMIC DNA]</scope>
    <source>
        <strain evidence="2 3">SM1973</strain>
    </source>
</reference>
<dbReference type="Proteomes" id="UP000569732">
    <property type="component" value="Unassembled WGS sequence"/>
</dbReference>
<accession>A0A853IFM8</accession>
<gene>
    <name evidence="2" type="ORF">H0A36_22710</name>
</gene>
<keyword evidence="1" id="KW-0732">Signal</keyword>
<dbReference type="AlphaFoldDB" id="A0A853IFM8"/>
<proteinExistence type="predicted"/>
<evidence type="ECO:0000256" key="1">
    <source>
        <dbReference type="SAM" id="SignalP"/>
    </source>
</evidence>
<name>A0A853IFM8_9GAMM</name>
<dbReference type="RefSeq" id="WP_180570834.1">
    <property type="nucleotide sequence ID" value="NZ_JACCKB010000052.1"/>
</dbReference>
<keyword evidence="3" id="KW-1185">Reference proteome</keyword>
<protein>
    <submittedName>
        <fullName evidence="2">Uncharacterized protein</fullName>
    </submittedName>
</protein>
<feature type="chain" id="PRO_5032642059" evidence="1">
    <location>
        <begin position="27"/>
        <end position="118"/>
    </location>
</feature>
<dbReference type="EMBL" id="JACCKB010000052">
    <property type="protein sequence ID" value="NYZ68834.1"/>
    <property type="molecule type" value="Genomic_DNA"/>
</dbReference>
<evidence type="ECO:0000313" key="2">
    <source>
        <dbReference type="EMBL" id="NYZ68834.1"/>
    </source>
</evidence>
<feature type="signal peptide" evidence="1">
    <location>
        <begin position="1"/>
        <end position="26"/>
    </location>
</feature>
<organism evidence="2 3">
    <name type="scientific">Spartinivicinus marinus</name>
    <dbReference type="NCBI Taxonomy" id="2994442"/>
    <lineage>
        <taxon>Bacteria</taxon>
        <taxon>Pseudomonadati</taxon>
        <taxon>Pseudomonadota</taxon>
        <taxon>Gammaproteobacteria</taxon>
        <taxon>Oceanospirillales</taxon>
        <taxon>Zooshikellaceae</taxon>
        <taxon>Spartinivicinus</taxon>
    </lineage>
</organism>
<evidence type="ECO:0000313" key="3">
    <source>
        <dbReference type="Proteomes" id="UP000569732"/>
    </source>
</evidence>